<protein>
    <submittedName>
        <fullName evidence="2">Uncharacterized protein</fullName>
    </submittedName>
</protein>
<keyword evidence="1" id="KW-1133">Transmembrane helix</keyword>
<evidence type="ECO:0000313" key="3">
    <source>
        <dbReference type="Proteomes" id="UP000673375"/>
    </source>
</evidence>
<evidence type="ECO:0000256" key="1">
    <source>
        <dbReference type="SAM" id="Phobius"/>
    </source>
</evidence>
<proteinExistence type="predicted"/>
<keyword evidence="1" id="KW-0472">Membrane</keyword>
<keyword evidence="3" id="KW-1185">Reference proteome</keyword>
<keyword evidence="1" id="KW-0812">Transmembrane</keyword>
<accession>A0ABS4CG31</accession>
<sequence>MNVHVTRRTGFYGMATPIKVLKNGEPCFMIANNTTKTIEVSEAEAELQVRFYFLGSDTFYLKNDGLDKEIEITMSPILLSNYLVFFFLMLMIPLVGMSIAAILIFVLLYFIFLFFMLKKAYVIKEIDDGA</sequence>
<name>A0ABS4CG31_9ENTE</name>
<dbReference type="Proteomes" id="UP000673375">
    <property type="component" value="Unassembled WGS sequence"/>
</dbReference>
<dbReference type="RefSeq" id="WP_209556366.1">
    <property type="nucleotide sequence ID" value="NZ_JAEDXU010000002.1"/>
</dbReference>
<comment type="caution">
    <text evidence="2">The sequence shown here is derived from an EMBL/GenBank/DDBJ whole genome shotgun (WGS) entry which is preliminary data.</text>
</comment>
<dbReference type="EMBL" id="JAEDXU010000002">
    <property type="protein sequence ID" value="MBP1045573.1"/>
    <property type="molecule type" value="Genomic_DNA"/>
</dbReference>
<reference evidence="2 3" key="1">
    <citation type="submission" date="2020-12" db="EMBL/GenBank/DDBJ databases">
        <title>Vagococcus allomyrinae sp. nov. and Enterococcus lavae sp. nov., isolated from the larvae of Allomyrina dichotoma.</title>
        <authorList>
            <person name="Lee S.D."/>
        </authorList>
    </citation>
    <scope>NUCLEOTIDE SEQUENCE [LARGE SCALE GENOMIC DNA]</scope>
    <source>
        <strain evidence="2 3">BWM-S5</strain>
    </source>
</reference>
<evidence type="ECO:0000313" key="2">
    <source>
        <dbReference type="EMBL" id="MBP1045573.1"/>
    </source>
</evidence>
<gene>
    <name evidence="2" type="ORF">I6N96_04735</name>
</gene>
<feature type="transmembrane region" description="Helical" evidence="1">
    <location>
        <begin position="82"/>
        <end position="115"/>
    </location>
</feature>
<organism evidence="2 3">
    <name type="scientific">Enterococcus larvae</name>
    <dbReference type="NCBI Taxonomy" id="2794352"/>
    <lineage>
        <taxon>Bacteria</taxon>
        <taxon>Bacillati</taxon>
        <taxon>Bacillota</taxon>
        <taxon>Bacilli</taxon>
        <taxon>Lactobacillales</taxon>
        <taxon>Enterococcaceae</taxon>
        <taxon>Enterococcus</taxon>
    </lineage>
</organism>